<protein>
    <submittedName>
        <fullName evidence="1">Uncharacterized protein</fullName>
    </submittedName>
</protein>
<sequence>MPTFMKFQVYGQTYVTSKMDSYNDKVFIHQLIEEERKLLVQSSELEKNNETIKYMEDEDSKVFIDKFIDGDMKIWDRETFSIYQRNKTVKLENIKMKQNYLKKRPRLMCLKLLMMGETFHIVV</sequence>
<name>A0ABD2N9S0_9CUCU</name>
<gene>
    <name evidence="1" type="ORF">HHI36_020277</name>
</gene>
<evidence type="ECO:0000313" key="2">
    <source>
        <dbReference type="Proteomes" id="UP001516400"/>
    </source>
</evidence>
<organism evidence="1 2">
    <name type="scientific">Cryptolaemus montrouzieri</name>
    <dbReference type="NCBI Taxonomy" id="559131"/>
    <lineage>
        <taxon>Eukaryota</taxon>
        <taxon>Metazoa</taxon>
        <taxon>Ecdysozoa</taxon>
        <taxon>Arthropoda</taxon>
        <taxon>Hexapoda</taxon>
        <taxon>Insecta</taxon>
        <taxon>Pterygota</taxon>
        <taxon>Neoptera</taxon>
        <taxon>Endopterygota</taxon>
        <taxon>Coleoptera</taxon>
        <taxon>Polyphaga</taxon>
        <taxon>Cucujiformia</taxon>
        <taxon>Coccinelloidea</taxon>
        <taxon>Coccinellidae</taxon>
        <taxon>Scymninae</taxon>
        <taxon>Scymnini</taxon>
        <taxon>Cryptolaemus</taxon>
    </lineage>
</organism>
<keyword evidence="2" id="KW-1185">Reference proteome</keyword>
<reference evidence="1 2" key="1">
    <citation type="journal article" date="2021" name="BMC Biol.">
        <title>Horizontally acquired antibacterial genes associated with adaptive radiation of ladybird beetles.</title>
        <authorList>
            <person name="Li H.S."/>
            <person name="Tang X.F."/>
            <person name="Huang Y.H."/>
            <person name="Xu Z.Y."/>
            <person name="Chen M.L."/>
            <person name="Du X.Y."/>
            <person name="Qiu B.Y."/>
            <person name="Chen P.T."/>
            <person name="Zhang W."/>
            <person name="Slipinski A."/>
            <person name="Escalona H.E."/>
            <person name="Waterhouse R.M."/>
            <person name="Zwick A."/>
            <person name="Pang H."/>
        </authorList>
    </citation>
    <scope>NUCLEOTIDE SEQUENCE [LARGE SCALE GENOMIC DNA]</scope>
    <source>
        <strain evidence="1">SYSU2018</strain>
    </source>
</reference>
<evidence type="ECO:0000313" key="1">
    <source>
        <dbReference type="EMBL" id="KAL3275518.1"/>
    </source>
</evidence>
<dbReference type="EMBL" id="JABFTP020000083">
    <property type="protein sequence ID" value="KAL3275518.1"/>
    <property type="molecule type" value="Genomic_DNA"/>
</dbReference>
<dbReference type="AlphaFoldDB" id="A0ABD2N9S0"/>
<dbReference type="Proteomes" id="UP001516400">
    <property type="component" value="Unassembled WGS sequence"/>
</dbReference>
<accession>A0ABD2N9S0</accession>
<proteinExistence type="predicted"/>
<comment type="caution">
    <text evidence="1">The sequence shown here is derived from an EMBL/GenBank/DDBJ whole genome shotgun (WGS) entry which is preliminary data.</text>
</comment>